<evidence type="ECO:0000313" key="2">
    <source>
        <dbReference type="Proteomes" id="UP000308600"/>
    </source>
</evidence>
<protein>
    <submittedName>
        <fullName evidence="1">FAD/NAD-P-binding domain-containing protein</fullName>
    </submittedName>
</protein>
<accession>A0ACD3ARV1</accession>
<sequence>MSSHNLRVAICGGGISGLTLAVALSKHQTIAVDLYETRSRFEEIGAGVMIWSRTWRILELLGLGPQFRDRAHPQPNGSLGVGFDFRRSDQPTEGFSFCQFLTPVSKLFQCIRFHRAEFLEPLVNTLPAGVAHFGKQVASYSNVDADGPISIQFADGSSAICDVLVGCDGLKSCVRGQLFREEAHRRNDTALLDYVHPVWTGTIAYRGLIPVDEIPLNIDGSKHRTITTPMMYCGRSKHVVSYAISKGSTVNVVTFSSQPKKNGTMVAEPWVESCSQQELLDCYSQWEPEVVTLLENIKHPSRWAIHHLRPLPFFAANRIVLIGDAAHAMAPHQGAGAGQAIEVCYITTRDDAHIALRIFDDARRKDANEVLSGSYKSGVMYEFESGFGDRYDVLGPGIQSQWDWVLRTDPEDDSLRVVEEFRKATRGTGH</sequence>
<name>A0ACD3ARV1_9AGAR</name>
<gene>
    <name evidence="1" type="ORF">BDN72DRAFT_888490</name>
</gene>
<evidence type="ECO:0000313" key="1">
    <source>
        <dbReference type="EMBL" id="TFK68678.1"/>
    </source>
</evidence>
<proteinExistence type="predicted"/>
<dbReference type="Proteomes" id="UP000308600">
    <property type="component" value="Unassembled WGS sequence"/>
</dbReference>
<organism evidence="1 2">
    <name type="scientific">Pluteus cervinus</name>
    <dbReference type="NCBI Taxonomy" id="181527"/>
    <lineage>
        <taxon>Eukaryota</taxon>
        <taxon>Fungi</taxon>
        <taxon>Dikarya</taxon>
        <taxon>Basidiomycota</taxon>
        <taxon>Agaricomycotina</taxon>
        <taxon>Agaricomycetes</taxon>
        <taxon>Agaricomycetidae</taxon>
        <taxon>Agaricales</taxon>
        <taxon>Pluteineae</taxon>
        <taxon>Pluteaceae</taxon>
        <taxon>Pluteus</taxon>
    </lineage>
</organism>
<dbReference type="EMBL" id="ML208346">
    <property type="protein sequence ID" value="TFK68678.1"/>
    <property type="molecule type" value="Genomic_DNA"/>
</dbReference>
<reference evidence="1 2" key="1">
    <citation type="journal article" date="2019" name="Nat. Ecol. Evol.">
        <title>Megaphylogeny resolves global patterns of mushroom evolution.</title>
        <authorList>
            <person name="Varga T."/>
            <person name="Krizsan K."/>
            <person name="Foldi C."/>
            <person name="Dima B."/>
            <person name="Sanchez-Garcia M."/>
            <person name="Sanchez-Ramirez S."/>
            <person name="Szollosi G.J."/>
            <person name="Szarkandi J.G."/>
            <person name="Papp V."/>
            <person name="Albert L."/>
            <person name="Andreopoulos W."/>
            <person name="Angelini C."/>
            <person name="Antonin V."/>
            <person name="Barry K.W."/>
            <person name="Bougher N.L."/>
            <person name="Buchanan P."/>
            <person name="Buyck B."/>
            <person name="Bense V."/>
            <person name="Catcheside P."/>
            <person name="Chovatia M."/>
            <person name="Cooper J."/>
            <person name="Damon W."/>
            <person name="Desjardin D."/>
            <person name="Finy P."/>
            <person name="Geml J."/>
            <person name="Haridas S."/>
            <person name="Hughes K."/>
            <person name="Justo A."/>
            <person name="Karasinski D."/>
            <person name="Kautmanova I."/>
            <person name="Kiss B."/>
            <person name="Kocsube S."/>
            <person name="Kotiranta H."/>
            <person name="LaButti K.M."/>
            <person name="Lechner B.E."/>
            <person name="Liimatainen K."/>
            <person name="Lipzen A."/>
            <person name="Lukacs Z."/>
            <person name="Mihaltcheva S."/>
            <person name="Morgado L.N."/>
            <person name="Niskanen T."/>
            <person name="Noordeloos M.E."/>
            <person name="Ohm R.A."/>
            <person name="Ortiz-Santana B."/>
            <person name="Ovrebo C."/>
            <person name="Racz N."/>
            <person name="Riley R."/>
            <person name="Savchenko A."/>
            <person name="Shiryaev A."/>
            <person name="Soop K."/>
            <person name="Spirin V."/>
            <person name="Szebenyi C."/>
            <person name="Tomsovsky M."/>
            <person name="Tulloss R.E."/>
            <person name="Uehling J."/>
            <person name="Grigoriev I.V."/>
            <person name="Vagvolgyi C."/>
            <person name="Papp T."/>
            <person name="Martin F.M."/>
            <person name="Miettinen O."/>
            <person name="Hibbett D.S."/>
            <person name="Nagy L.G."/>
        </authorList>
    </citation>
    <scope>NUCLEOTIDE SEQUENCE [LARGE SCALE GENOMIC DNA]</scope>
    <source>
        <strain evidence="1 2">NL-1719</strain>
    </source>
</reference>
<keyword evidence="2" id="KW-1185">Reference proteome</keyword>